<dbReference type="EMBL" id="CAEZZZ010000042">
    <property type="protein sequence ID" value="CAB4780516.1"/>
    <property type="molecule type" value="Genomic_DNA"/>
</dbReference>
<evidence type="ECO:0000313" key="1">
    <source>
        <dbReference type="EMBL" id="CAB4581405.1"/>
    </source>
</evidence>
<evidence type="ECO:0000313" key="4">
    <source>
        <dbReference type="EMBL" id="CAB4901079.1"/>
    </source>
</evidence>
<evidence type="ECO:0000313" key="2">
    <source>
        <dbReference type="EMBL" id="CAB4780516.1"/>
    </source>
</evidence>
<dbReference type="EMBL" id="CAFBPG010000058">
    <property type="protein sequence ID" value="CAB5012742.1"/>
    <property type="molecule type" value="Genomic_DNA"/>
</dbReference>
<dbReference type="AlphaFoldDB" id="A0A6J7QEH9"/>
<evidence type="ECO:0000313" key="3">
    <source>
        <dbReference type="EMBL" id="CAB4848753.1"/>
    </source>
</evidence>
<gene>
    <name evidence="1" type="ORF">UFOPK1773_00184</name>
    <name evidence="2" type="ORF">UFOPK2931_00755</name>
    <name evidence="3" type="ORF">UFOPK3287_00385</name>
    <name evidence="4" type="ORF">UFOPK3558_00686</name>
    <name evidence="5" type="ORF">UFOPK3916_00690</name>
    <name evidence="6" type="ORF">UFOPK4074_00730</name>
    <name evidence="7" type="ORF">UFOPK4372_00697</name>
</gene>
<dbReference type="EMBL" id="CAEZUA010000006">
    <property type="protein sequence ID" value="CAB4581405.1"/>
    <property type="molecule type" value="Genomic_DNA"/>
</dbReference>
<sequence>MRMTRKSKVAQALVVFATFALVLANSSSANAATKTITCYKGTAVKKVSSANPKCAVGWSTKKPVVKTTAKPAATPAPSSAPAKAGALAFSGIYKGTIAMLWSDSSVQATAVTATGSGNIFGLDQLTGSGSSSPASQCDSINGAGTISDGTNTLKANFDTASKGCAKDAEAPTAVEITGNAVITGGTGKYAGATGTLKVTGSFSIKSTAAGFKESSPLTLTIAGNITTK</sequence>
<proteinExistence type="predicted"/>
<name>A0A6J7QEH9_9ZZZZ</name>
<dbReference type="EMBL" id="CAFBOE010000051">
    <property type="protein sequence ID" value="CAB4975136.1"/>
    <property type="molecule type" value="Genomic_DNA"/>
</dbReference>
<evidence type="ECO:0000313" key="7">
    <source>
        <dbReference type="EMBL" id="CAB5073129.1"/>
    </source>
</evidence>
<reference evidence="6" key="1">
    <citation type="submission" date="2020-05" db="EMBL/GenBank/DDBJ databases">
        <authorList>
            <person name="Chiriac C."/>
            <person name="Salcher M."/>
            <person name="Ghai R."/>
            <person name="Kavagutti S V."/>
        </authorList>
    </citation>
    <scope>NUCLEOTIDE SEQUENCE</scope>
</reference>
<accession>A0A6J7QEH9</accession>
<organism evidence="6">
    <name type="scientific">freshwater metagenome</name>
    <dbReference type="NCBI Taxonomy" id="449393"/>
    <lineage>
        <taxon>unclassified sequences</taxon>
        <taxon>metagenomes</taxon>
        <taxon>ecological metagenomes</taxon>
    </lineage>
</organism>
<protein>
    <submittedName>
        <fullName evidence="6">Unannotated protein</fullName>
    </submittedName>
</protein>
<evidence type="ECO:0000313" key="5">
    <source>
        <dbReference type="EMBL" id="CAB4975136.1"/>
    </source>
</evidence>
<dbReference type="EMBL" id="CAFBQZ010000046">
    <property type="protein sequence ID" value="CAB5073129.1"/>
    <property type="molecule type" value="Genomic_DNA"/>
</dbReference>
<dbReference type="EMBL" id="CAFBMI010000050">
    <property type="protein sequence ID" value="CAB4901079.1"/>
    <property type="molecule type" value="Genomic_DNA"/>
</dbReference>
<dbReference type="EMBL" id="CAFBJH010000014">
    <property type="protein sequence ID" value="CAB4848753.1"/>
    <property type="molecule type" value="Genomic_DNA"/>
</dbReference>
<evidence type="ECO:0000313" key="6">
    <source>
        <dbReference type="EMBL" id="CAB5012742.1"/>
    </source>
</evidence>